<dbReference type="EMBL" id="CP101620">
    <property type="protein sequence ID" value="UTY39355.1"/>
    <property type="molecule type" value="Genomic_DNA"/>
</dbReference>
<dbReference type="Proteomes" id="UP001060112">
    <property type="component" value="Chromosome"/>
</dbReference>
<sequence length="48" mass="5511">MGLKVKMDSTDLEEIETEIPLFATIEDSQDIQVDEQTTIKIQVKETQE</sequence>
<reference evidence="1" key="1">
    <citation type="submission" date="2022-07" db="EMBL/GenBank/DDBJ databases">
        <title>Faecal culturing of patients with breast cancer.</title>
        <authorList>
            <person name="Teng N.M.Y."/>
            <person name="Kiu R."/>
            <person name="Evans R."/>
            <person name="Baker D.J."/>
            <person name="Zenner C."/>
            <person name="Robinson S.D."/>
            <person name="Hall L.J."/>
        </authorList>
    </citation>
    <scope>NUCLEOTIDE SEQUENCE</scope>
    <source>
        <strain evidence="1">LH1062</strain>
    </source>
</reference>
<name>A0ABY5I315_9FIRM</name>
<gene>
    <name evidence="1" type="ORF">NMU03_00530</name>
</gene>
<keyword evidence="2" id="KW-1185">Reference proteome</keyword>
<accession>A0ABY5I315</accession>
<proteinExistence type="predicted"/>
<organism evidence="1 2">
    <name type="scientific">Allocoprobacillus halotolerans</name>
    <dbReference type="NCBI Taxonomy" id="2944914"/>
    <lineage>
        <taxon>Bacteria</taxon>
        <taxon>Bacillati</taxon>
        <taxon>Bacillota</taxon>
        <taxon>Erysipelotrichia</taxon>
        <taxon>Erysipelotrichales</taxon>
        <taxon>Erysipelotrichaceae</taxon>
        <taxon>Allocoprobacillus</taxon>
    </lineage>
</organism>
<evidence type="ECO:0000313" key="2">
    <source>
        <dbReference type="Proteomes" id="UP001060112"/>
    </source>
</evidence>
<dbReference type="RefSeq" id="WP_290140397.1">
    <property type="nucleotide sequence ID" value="NZ_CP101620.1"/>
</dbReference>
<protein>
    <submittedName>
        <fullName evidence="1">Uncharacterized protein</fullName>
    </submittedName>
</protein>
<evidence type="ECO:0000313" key="1">
    <source>
        <dbReference type="EMBL" id="UTY39355.1"/>
    </source>
</evidence>